<name>A0ABY9CSI4_VITVI</name>
<organism evidence="5 6">
    <name type="scientific">Vitis vinifera</name>
    <name type="common">Grape</name>
    <dbReference type="NCBI Taxonomy" id="29760"/>
    <lineage>
        <taxon>Eukaryota</taxon>
        <taxon>Viridiplantae</taxon>
        <taxon>Streptophyta</taxon>
        <taxon>Embryophyta</taxon>
        <taxon>Tracheophyta</taxon>
        <taxon>Spermatophyta</taxon>
        <taxon>Magnoliopsida</taxon>
        <taxon>eudicotyledons</taxon>
        <taxon>Gunneridae</taxon>
        <taxon>Pentapetalae</taxon>
        <taxon>rosids</taxon>
        <taxon>Vitales</taxon>
        <taxon>Vitaceae</taxon>
        <taxon>Viteae</taxon>
        <taxon>Vitis</taxon>
    </lineage>
</organism>
<reference evidence="5 6" key="1">
    <citation type="journal article" date="2023" name="Hortic Res">
        <title>The complete reference genome for grapevine (Vitis vinifera L.) genetics and breeding.</title>
        <authorList>
            <person name="Shi X."/>
            <person name="Cao S."/>
            <person name="Wang X."/>
            <person name="Huang S."/>
            <person name="Wang Y."/>
            <person name="Liu Z."/>
            <person name="Liu W."/>
            <person name="Leng X."/>
            <person name="Peng Y."/>
            <person name="Wang N."/>
            <person name="Wang Y."/>
            <person name="Ma Z."/>
            <person name="Xu X."/>
            <person name="Zhang F."/>
            <person name="Xue H."/>
            <person name="Zhong H."/>
            <person name="Wang Y."/>
            <person name="Zhang K."/>
            <person name="Velt A."/>
            <person name="Avia K."/>
            <person name="Holtgrawe D."/>
            <person name="Grimplet J."/>
            <person name="Matus J.T."/>
            <person name="Ware D."/>
            <person name="Wu X."/>
            <person name="Wang H."/>
            <person name="Liu C."/>
            <person name="Fang Y."/>
            <person name="Rustenholz C."/>
            <person name="Cheng Z."/>
            <person name="Xiao H."/>
            <person name="Zhou Y."/>
        </authorList>
    </citation>
    <scope>NUCLEOTIDE SEQUENCE [LARGE SCALE GENOMIC DNA]</scope>
    <source>
        <strain evidence="6">cv. Pinot noir / PN40024</strain>
        <tissue evidence="5">Leaf</tissue>
    </source>
</reference>
<evidence type="ECO:0000313" key="5">
    <source>
        <dbReference type="EMBL" id="WJZ97658.1"/>
    </source>
</evidence>
<keyword evidence="6" id="KW-1185">Reference proteome</keyword>
<dbReference type="EMBL" id="CP126658">
    <property type="protein sequence ID" value="WJZ97658.1"/>
    <property type="molecule type" value="Genomic_DNA"/>
</dbReference>
<sequence length="544" mass="61343">MESWPDDMILLCWAVFGPNLMKPIWAISNLITFGNAVTETSHLQQWSYRRRMVETASFGRFHFNHHRPDLKRWIPAFLSSHRTLFTILWIAAFASVFVWQRNIVEGLLTFRRAPARPLPRLRPAVYNLTDFGGVGDSVTVNTEAFERAISAISKLGKKGGGQLNVPAGNWLTAPFNLTSHMTLFLDQDAVILGIQDEKYWPLMPPLPSYGYGREHRGARYGSLIHGQNLKDVVITGHNGTINGQGQTWWKKYRQKLLNHTRGPLVQIMWSSDIVISNITLRDSPFWTLHPYDCKNVTIKNVTILAPIFEAPNTDGIDPDSCEDMVIEDCYISVGDDGIAIKSGWDQYGVAYGRPSVNILIRNLVIRSMVSAGVSIGSEMSGGVSNVTVENLLVWNSRRAVRIKTSPGRGGYVQHINYRNLTFDNVRVGIVIKTDYNEHPDDGFDPKALPILEDISFTGVHGQGVRVPVRIHGSEEIPVKKVTFRDMSVGITYKKKHIFQCAYVEGRVIGTVFPAPCENLDRYDEQEQLIKHSKSQNVTDIDYDF</sequence>
<dbReference type="InterPro" id="IPR006626">
    <property type="entry name" value="PbH1"/>
</dbReference>
<evidence type="ECO:0000313" key="6">
    <source>
        <dbReference type="Proteomes" id="UP001227230"/>
    </source>
</evidence>
<protein>
    <recommendedName>
        <fullName evidence="7">Polygalacturonase</fullName>
    </recommendedName>
</protein>
<dbReference type="InterPro" id="IPR051801">
    <property type="entry name" value="GH28_Enzymes"/>
</dbReference>
<dbReference type="PANTHER" id="PTHR31339">
    <property type="entry name" value="PECTIN LYASE-RELATED"/>
    <property type="match status" value="1"/>
</dbReference>
<dbReference type="InterPro" id="IPR011050">
    <property type="entry name" value="Pectin_lyase_fold/virulence"/>
</dbReference>
<keyword evidence="3 4" id="KW-0326">Glycosidase</keyword>
<dbReference type="SMART" id="SM00710">
    <property type="entry name" value="PbH1"/>
    <property type="match status" value="6"/>
</dbReference>
<evidence type="ECO:0000256" key="3">
    <source>
        <dbReference type="ARBA" id="ARBA00023295"/>
    </source>
</evidence>
<keyword evidence="2 4" id="KW-0378">Hydrolase</keyword>
<evidence type="ECO:0000256" key="1">
    <source>
        <dbReference type="ARBA" id="ARBA00008834"/>
    </source>
</evidence>
<comment type="similarity">
    <text evidence="1 4">Belongs to the glycosyl hydrolase 28 family.</text>
</comment>
<dbReference type="Gene3D" id="2.160.20.10">
    <property type="entry name" value="Single-stranded right-handed beta-helix, Pectin lyase-like"/>
    <property type="match status" value="1"/>
</dbReference>
<dbReference type="InterPro" id="IPR012334">
    <property type="entry name" value="Pectin_lyas_fold"/>
</dbReference>
<accession>A0ABY9CSI4</accession>
<proteinExistence type="inferred from homology"/>
<dbReference type="PANTHER" id="PTHR31339:SF44">
    <property type="entry name" value="PECTIN LYASE-LIKE SUPERFAMILY PROTEIN"/>
    <property type="match status" value="1"/>
</dbReference>
<dbReference type="SUPFAM" id="SSF51126">
    <property type="entry name" value="Pectin lyase-like"/>
    <property type="match status" value="1"/>
</dbReference>
<gene>
    <name evidence="5" type="ORF">VitviT2T_016246</name>
</gene>
<dbReference type="Pfam" id="PF00295">
    <property type="entry name" value="Glyco_hydro_28"/>
    <property type="match status" value="1"/>
</dbReference>
<dbReference type="Proteomes" id="UP001227230">
    <property type="component" value="Chromosome 11"/>
</dbReference>
<dbReference type="InterPro" id="IPR000743">
    <property type="entry name" value="Glyco_hydro_28"/>
</dbReference>
<evidence type="ECO:0000256" key="4">
    <source>
        <dbReference type="RuleBase" id="RU361169"/>
    </source>
</evidence>
<evidence type="ECO:0000256" key="2">
    <source>
        <dbReference type="ARBA" id="ARBA00022801"/>
    </source>
</evidence>
<evidence type="ECO:0008006" key="7">
    <source>
        <dbReference type="Google" id="ProtNLM"/>
    </source>
</evidence>